<organism evidence="2 3">
    <name type="scientific">Flavobacterium cyanobacteriorum</name>
    <dbReference type="NCBI Taxonomy" id="2022802"/>
    <lineage>
        <taxon>Bacteria</taxon>
        <taxon>Pseudomonadati</taxon>
        <taxon>Bacteroidota</taxon>
        <taxon>Flavobacteriia</taxon>
        <taxon>Flavobacteriales</taxon>
        <taxon>Flavobacteriaceae</taxon>
        <taxon>Flavobacterium</taxon>
    </lineage>
</organism>
<dbReference type="AlphaFoldDB" id="A0A255ZA25"/>
<dbReference type="EMBL" id="NOXV01000217">
    <property type="protein sequence ID" value="OYQ38413.1"/>
    <property type="molecule type" value="Genomic_DNA"/>
</dbReference>
<comment type="caution">
    <text evidence="2">The sequence shown here is derived from an EMBL/GenBank/DDBJ whole genome shotgun (WGS) entry which is preliminary data.</text>
</comment>
<protein>
    <submittedName>
        <fullName evidence="2">Uncharacterized protein</fullName>
    </submittedName>
</protein>
<evidence type="ECO:0000256" key="1">
    <source>
        <dbReference type="SAM" id="MobiDB-lite"/>
    </source>
</evidence>
<name>A0A255ZA25_9FLAO</name>
<feature type="region of interest" description="Disordered" evidence="1">
    <location>
        <begin position="38"/>
        <end position="64"/>
    </location>
</feature>
<evidence type="ECO:0000313" key="3">
    <source>
        <dbReference type="Proteomes" id="UP000216605"/>
    </source>
</evidence>
<reference evidence="2 3" key="1">
    <citation type="submission" date="2017-07" db="EMBL/GenBank/DDBJ databases">
        <title>Flavobacterium cyanobacteriorum sp. nov., isolated from cyanobacterial aggregates in a eutrophic lake.</title>
        <authorList>
            <person name="Cai H."/>
        </authorList>
    </citation>
    <scope>NUCLEOTIDE SEQUENCE [LARGE SCALE GENOMIC DNA]</scope>
    <source>
        <strain evidence="2 3">TH021</strain>
    </source>
</reference>
<feature type="compositionally biased region" description="Basic and acidic residues" evidence="1">
    <location>
        <begin position="41"/>
        <end position="53"/>
    </location>
</feature>
<gene>
    <name evidence="2" type="ORF">CHU92_05145</name>
</gene>
<evidence type="ECO:0000313" key="2">
    <source>
        <dbReference type="EMBL" id="OYQ38413.1"/>
    </source>
</evidence>
<accession>A0A255ZA25</accession>
<sequence length="122" mass="14640">MARYKGYKIQKDMRYKWKPSKTQKREFAERMATDTAYSEAYHQRKEQRAEKRRSTSKFDYQTAGGEYIPTESQNKAAFELLNLNPTPEQKEACNMVLYGYSCKEKVHHDFIHLINEYIRNKK</sequence>
<proteinExistence type="predicted"/>
<dbReference type="Proteomes" id="UP000216605">
    <property type="component" value="Unassembled WGS sequence"/>
</dbReference>
<keyword evidence="3" id="KW-1185">Reference proteome</keyword>